<dbReference type="EMBL" id="FQNF01000088">
    <property type="protein sequence ID" value="SGZ41243.1"/>
    <property type="molecule type" value="Genomic_DNA"/>
</dbReference>
<reference evidence="6" key="1">
    <citation type="submission" date="2016-11" db="EMBL/GenBank/DDBJ databases">
        <authorList>
            <person name="Guldener U."/>
        </authorList>
    </citation>
    <scope>NUCLEOTIDE SEQUENCE [LARGE SCALE GENOMIC DNA]</scope>
</reference>
<dbReference type="VEuPathDB" id="FungiDB:HGUI_03443"/>
<keyword evidence="1 5" id="KW-0489">Methyltransferase</keyword>
<sequence>MPKYLIQLSQCHFDFRIPELESLAELYNISVDFKSIQYDVHYPYLIIDLPDAKTAALLIQRSILTTGIYELYSEGKTYDEIFMNINNDFSTLIKDEEFNKKTMKFQLHTSNKRSKYTMPEMVDIFNEFAVLNIKNKINLKSPQVIFQIFEHYKDVADETPSVIYFTRLVQLSLRSTGILDKLRLNKRPYIGTTTFEPELSLVTCNLSLVKPFRFVYDPFCGTGGFLTAAATIDENTLVLGSDMDGRMLRGNSTKGSTSQHLNNRKNKTPNEVGLEEHIQNLKISKNVQGIALNFEYYKQSHQLVSLLTMDFTHNALRSNLPIDSIMCDPPYGIREGIKVLGSDNPDTLNNSRHSMKDGKLAYLHEDYIASKKQYSLDELIIDILKFAQARLPKNGRLAFWVPTKDKRGMDTLVLSEYDDLKLLYNCTQDFNQWSRRVLVYKKI</sequence>
<accession>A0A1L0B818</accession>
<dbReference type="Gene3D" id="3.40.50.150">
    <property type="entry name" value="Vaccinia Virus protein VP39"/>
    <property type="match status" value="1"/>
</dbReference>
<gene>
    <name evidence="5" type="ORF">HGUI_03443</name>
</gene>
<dbReference type="SUPFAM" id="SSF53335">
    <property type="entry name" value="S-adenosyl-L-methionine-dependent methyltransferases"/>
    <property type="match status" value="1"/>
</dbReference>
<keyword evidence="2 5" id="KW-0808">Transferase</keyword>
<dbReference type="OrthoDB" id="296065at2759"/>
<dbReference type="GO" id="GO:0043528">
    <property type="term" value="C:tRNA (m2G10) methyltransferase complex"/>
    <property type="evidence" value="ECO:0007669"/>
    <property type="project" value="EnsemblFungi"/>
</dbReference>
<feature type="domain" description="tRNA (guanine(10)-N(2))-methyltransferase TRMT11 N-terminal" evidence="4">
    <location>
        <begin position="3"/>
        <end position="174"/>
    </location>
</feature>
<dbReference type="InterPro" id="IPR029063">
    <property type="entry name" value="SAM-dependent_MTases_sf"/>
</dbReference>
<feature type="domain" description="Ribosomal RNA large subunit methyltransferase K/L-like methyltransferase" evidence="3">
    <location>
        <begin position="186"/>
        <end position="338"/>
    </location>
</feature>
<proteinExistence type="predicted"/>
<dbReference type="InterPro" id="IPR000241">
    <property type="entry name" value="RlmKL-like_Mtase"/>
</dbReference>
<dbReference type="PRINTS" id="PR00507">
    <property type="entry name" value="N12N6MTFRASE"/>
</dbReference>
<dbReference type="GO" id="GO:0030488">
    <property type="term" value="P:tRNA methylation"/>
    <property type="evidence" value="ECO:0007669"/>
    <property type="project" value="EnsemblFungi"/>
</dbReference>
<dbReference type="InterPro" id="IPR059073">
    <property type="entry name" value="TRMT11_N"/>
</dbReference>
<dbReference type="AlphaFoldDB" id="A0A1L0B818"/>
<dbReference type="PANTHER" id="PTHR13370:SF3">
    <property type="entry name" value="TRNA (GUANINE(10)-N2)-METHYLTRANSFERASE HOMOLOG"/>
    <property type="match status" value="1"/>
</dbReference>
<dbReference type="Pfam" id="PF25904">
    <property type="entry name" value="Tmrp11_N"/>
    <property type="match status" value="1"/>
</dbReference>
<dbReference type="Proteomes" id="UP000183365">
    <property type="component" value="Unassembled WGS sequence"/>
</dbReference>
<dbReference type="PANTHER" id="PTHR13370">
    <property type="entry name" value="RNA METHYLASE-RELATED"/>
    <property type="match status" value="1"/>
</dbReference>
<evidence type="ECO:0000313" key="6">
    <source>
        <dbReference type="Proteomes" id="UP000183365"/>
    </source>
</evidence>
<dbReference type="GO" id="GO:0160102">
    <property type="term" value="F:tRNA (guanine(10)-N2)-methyltransferase activity"/>
    <property type="evidence" value="ECO:0007669"/>
    <property type="project" value="EnsemblFungi"/>
</dbReference>
<evidence type="ECO:0000256" key="2">
    <source>
        <dbReference type="ARBA" id="ARBA00022679"/>
    </source>
</evidence>
<evidence type="ECO:0000256" key="1">
    <source>
        <dbReference type="ARBA" id="ARBA00022603"/>
    </source>
</evidence>
<protein>
    <submittedName>
        <fullName evidence="5">Related to tRNA (Guanine(10)-N2)-methyltransferase</fullName>
    </submittedName>
</protein>
<dbReference type="PIRSF" id="PIRSF017259">
    <property type="entry name" value="tRNA_mtfrase_TRM11"/>
    <property type="match status" value="1"/>
</dbReference>
<evidence type="ECO:0000259" key="4">
    <source>
        <dbReference type="Pfam" id="PF25904"/>
    </source>
</evidence>
<dbReference type="Pfam" id="PF01170">
    <property type="entry name" value="UPF0020"/>
    <property type="match status" value="1"/>
</dbReference>
<dbReference type="GO" id="GO:0005737">
    <property type="term" value="C:cytoplasm"/>
    <property type="evidence" value="ECO:0007669"/>
    <property type="project" value="EnsemblFungi"/>
</dbReference>
<evidence type="ECO:0000313" key="5">
    <source>
        <dbReference type="EMBL" id="SGZ41243.1"/>
    </source>
</evidence>
<organism evidence="5 6">
    <name type="scientific">Hanseniaspora guilliermondii</name>
    <dbReference type="NCBI Taxonomy" id="56406"/>
    <lineage>
        <taxon>Eukaryota</taxon>
        <taxon>Fungi</taxon>
        <taxon>Dikarya</taxon>
        <taxon>Ascomycota</taxon>
        <taxon>Saccharomycotina</taxon>
        <taxon>Saccharomycetes</taxon>
        <taxon>Saccharomycodales</taxon>
        <taxon>Saccharomycodaceae</taxon>
        <taxon>Hanseniaspora</taxon>
    </lineage>
</organism>
<evidence type="ECO:0000259" key="3">
    <source>
        <dbReference type="Pfam" id="PF01170"/>
    </source>
</evidence>
<name>A0A1L0B818_9ASCO</name>
<keyword evidence="6" id="KW-1185">Reference proteome</keyword>